<dbReference type="Gene3D" id="1.20.1250.20">
    <property type="entry name" value="MFS general substrate transporter like domains"/>
    <property type="match status" value="1"/>
</dbReference>
<dbReference type="OrthoDB" id="2250022at2759"/>
<feature type="transmembrane region" description="Helical" evidence="6">
    <location>
        <begin position="129"/>
        <end position="148"/>
    </location>
</feature>
<dbReference type="PANTHER" id="PTHR43791:SF12">
    <property type="entry name" value="MAJOR FACILITATOR SUPERFAMILY (MFS) PROFILE DOMAIN-CONTAINING PROTEIN"/>
    <property type="match status" value="1"/>
</dbReference>
<evidence type="ECO:0000256" key="5">
    <source>
        <dbReference type="ARBA" id="ARBA00023136"/>
    </source>
</evidence>
<feature type="transmembrane region" description="Helical" evidence="6">
    <location>
        <begin position="35"/>
        <end position="53"/>
    </location>
</feature>
<dbReference type="InterPro" id="IPR036259">
    <property type="entry name" value="MFS_trans_sf"/>
</dbReference>
<dbReference type="Pfam" id="PF07690">
    <property type="entry name" value="MFS_1"/>
    <property type="match status" value="1"/>
</dbReference>
<evidence type="ECO:0000313" key="8">
    <source>
        <dbReference type="Proteomes" id="UP000008698"/>
    </source>
</evidence>
<dbReference type="PANTHER" id="PTHR43791">
    <property type="entry name" value="PERMEASE-RELATED"/>
    <property type="match status" value="1"/>
</dbReference>
<evidence type="ECO:0000256" key="4">
    <source>
        <dbReference type="ARBA" id="ARBA00022989"/>
    </source>
</evidence>
<evidence type="ECO:0000256" key="2">
    <source>
        <dbReference type="ARBA" id="ARBA00022448"/>
    </source>
</evidence>
<feature type="transmembrane region" description="Helical" evidence="6">
    <location>
        <begin position="194"/>
        <end position="216"/>
    </location>
</feature>
<dbReference type="HOGENOM" id="CLU_001265_0_2_1"/>
<dbReference type="EMBL" id="DS985219">
    <property type="protein sequence ID" value="EEY19443.1"/>
    <property type="molecule type" value="Genomic_DNA"/>
</dbReference>
<keyword evidence="5 6" id="KW-0472">Membrane</keyword>
<dbReference type="SUPFAM" id="SSF103473">
    <property type="entry name" value="MFS general substrate transporter"/>
    <property type="match status" value="1"/>
</dbReference>
<feature type="transmembrane region" description="Helical" evidence="6">
    <location>
        <begin position="160"/>
        <end position="182"/>
    </location>
</feature>
<keyword evidence="3 6" id="KW-0812">Transmembrane</keyword>
<feature type="transmembrane region" description="Helical" evidence="6">
    <location>
        <begin position="317"/>
        <end position="337"/>
    </location>
</feature>
<dbReference type="InterPro" id="IPR011701">
    <property type="entry name" value="MFS"/>
</dbReference>
<name>C9SL75_VERA1</name>
<dbReference type="GeneID" id="9531429"/>
<dbReference type="AlphaFoldDB" id="C9SL75"/>
<reference evidence="8" key="1">
    <citation type="journal article" date="2011" name="PLoS Pathog.">
        <title>Comparative genomics yields insights into niche adaptation of plant vascular wilt pathogens.</title>
        <authorList>
            <person name="Klosterman S.J."/>
            <person name="Subbarao K.V."/>
            <person name="Kang S."/>
            <person name="Veronese P."/>
            <person name="Gold S.E."/>
            <person name="Thomma B.P.H.J."/>
            <person name="Chen Z."/>
            <person name="Henrissat B."/>
            <person name="Lee Y.-H."/>
            <person name="Park J."/>
            <person name="Garcia-Pedrajas M.D."/>
            <person name="Barbara D.J."/>
            <person name="Anchieta A."/>
            <person name="de Jonge R."/>
            <person name="Santhanam P."/>
            <person name="Maruthachalam K."/>
            <person name="Atallah Z."/>
            <person name="Amyotte S.G."/>
            <person name="Paz Z."/>
            <person name="Inderbitzin P."/>
            <person name="Hayes R.J."/>
            <person name="Heiman D.I."/>
            <person name="Young S."/>
            <person name="Zeng Q."/>
            <person name="Engels R."/>
            <person name="Galagan J."/>
            <person name="Cuomo C.A."/>
            <person name="Dobinson K.F."/>
            <person name="Ma L.-J."/>
        </authorList>
    </citation>
    <scope>NUCLEOTIDE SEQUENCE [LARGE SCALE GENOMIC DNA]</scope>
    <source>
        <strain evidence="8">VaMs.102 / ATCC MYA-4576 / FGSC 10136</strain>
    </source>
</reference>
<dbReference type="eggNOG" id="KOG2533">
    <property type="taxonomic scope" value="Eukaryota"/>
</dbReference>
<proteinExistence type="predicted"/>
<evidence type="ECO:0000256" key="6">
    <source>
        <dbReference type="SAM" id="Phobius"/>
    </source>
</evidence>
<accession>C9SL75</accession>
<evidence type="ECO:0000256" key="1">
    <source>
        <dbReference type="ARBA" id="ARBA00004141"/>
    </source>
</evidence>
<protein>
    <submittedName>
        <fullName evidence="7">Pantothenate transporter liz1</fullName>
    </submittedName>
</protein>
<dbReference type="FunFam" id="1.20.1250.20:FF:000057">
    <property type="entry name" value="MFS general substrate transporter"/>
    <property type="match status" value="1"/>
</dbReference>
<evidence type="ECO:0000256" key="3">
    <source>
        <dbReference type="ARBA" id="ARBA00022692"/>
    </source>
</evidence>
<keyword evidence="8" id="KW-1185">Reference proteome</keyword>
<dbReference type="Proteomes" id="UP000008698">
    <property type="component" value="Unassembled WGS sequence"/>
</dbReference>
<keyword evidence="2" id="KW-0813">Transport</keyword>
<feature type="transmembrane region" description="Helical" evidence="6">
    <location>
        <begin position="96"/>
        <end position="117"/>
    </location>
</feature>
<feature type="transmembrane region" description="Helical" evidence="6">
    <location>
        <begin position="65"/>
        <end position="84"/>
    </location>
</feature>
<gene>
    <name evidence="7" type="ORF">VDBG_05552</name>
</gene>
<evidence type="ECO:0000313" key="7">
    <source>
        <dbReference type="EMBL" id="EEY19443.1"/>
    </source>
</evidence>
<dbReference type="GO" id="GO:0016020">
    <property type="term" value="C:membrane"/>
    <property type="evidence" value="ECO:0007669"/>
    <property type="project" value="UniProtKB-SubCell"/>
</dbReference>
<dbReference type="KEGG" id="val:VDBG_05552"/>
<organism evidence="8">
    <name type="scientific">Verticillium alfalfae (strain VaMs.102 / ATCC MYA-4576 / FGSC 10136)</name>
    <name type="common">Verticillium wilt of alfalfa</name>
    <name type="synonym">Verticillium albo-atrum</name>
    <dbReference type="NCBI Taxonomy" id="526221"/>
    <lineage>
        <taxon>Eukaryota</taxon>
        <taxon>Fungi</taxon>
        <taxon>Dikarya</taxon>
        <taxon>Ascomycota</taxon>
        <taxon>Pezizomycotina</taxon>
        <taxon>Sordariomycetes</taxon>
        <taxon>Hypocreomycetidae</taxon>
        <taxon>Glomerellales</taxon>
        <taxon>Plectosphaerellaceae</taxon>
        <taxon>Verticillium</taxon>
    </lineage>
</organism>
<dbReference type="OMA" id="MRWMLVR"/>
<feature type="transmembrane region" description="Helical" evidence="6">
    <location>
        <begin position="273"/>
        <end position="297"/>
    </location>
</feature>
<comment type="subcellular location">
    <subcellularLocation>
        <location evidence="1">Membrane</location>
        <topology evidence="1">Multi-pass membrane protein</topology>
    </subcellularLocation>
</comment>
<dbReference type="RefSeq" id="XP_003004439.1">
    <property type="nucleotide sequence ID" value="XM_003004393.1"/>
</dbReference>
<dbReference type="GO" id="GO:0022857">
    <property type="term" value="F:transmembrane transporter activity"/>
    <property type="evidence" value="ECO:0007669"/>
    <property type="project" value="InterPro"/>
</dbReference>
<keyword evidence="4 6" id="KW-1133">Transmembrane helix</keyword>
<feature type="transmembrane region" description="Helical" evidence="6">
    <location>
        <begin position="236"/>
        <end position="261"/>
    </location>
</feature>
<sequence length="340" mass="37746">MPTLWVMYWLNYLDRNAIADARLNYIEEDLNIARVQYSTSVSILFVGYIFGQIPGNTMLTRVKPSFYMGGFMMTWAVVSCLTALVKDYVGLVLTPFFLSVVEAPYYPGALYILSIFYTRKELATRIRILDSENILATPFVGLIAAGVFEGLDDVAGLSGWRWLFIFQGIVTFVVAATSCFTLSRIEKDTVGHKAVTSPLIGLKEAIVDLEVWVFIYMQHMHLDGFKNFFLTIVNTLGFDTTITLVLTCPPYLIAGIISVGWACSSGRFHERTWLVTAAKSTGLVGFILACATTNTGARFSFIWTPYLWPKNDVPRCVIPMASSAAFCAACAAGALVVRWI</sequence>